<name>A0A0M3AQX3_9SPHN</name>
<dbReference type="AlphaFoldDB" id="A0A0M3AQX3"/>
<protein>
    <submittedName>
        <fullName evidence="1">Uncharacterized protein</fullName>
    </submittedName>
</protein>
<dbReference type="Proteomes" id="UP000033874">
    <property type="component" value="Unassembled WGS sequence"/>
</dbReference>
<accession>A0A0M3AQX3</accession>
<evidence type="ECO:0000313" key="2">
    <source>
        <dbReference type="Proteomes" id="UP000033874"/>
    </source>
</evidence>
<proteinExistence type="predicted"/>
<dbReference type="STRING" id="56193.YP76_09870"/>
<keyword evidence="2" id="KW-1185">Reference proteome</keyword>
<comment type="caution">
    <text evidence="1">The sequence shown here is derived from an EMBL/GenBank/DDBJ whole genome shotgun (WGS) entry which is preliminary data.</text>
</comment>
<dbReference type="EMBL" id="LBIC01000004">
    <property type="protein sequence ID" value="KKW92235.1"/>
    <property type="molecule type" value="Genomic_DNA"/>
</dbReference>
<gene>
    <name evidence="1" type="ORF">YP76_09870</name>
</gene>
<dbReference type="PATRIC" id="fig|56193.3.peg.2050"/>
<reference evidence="1 2" key="1">
    <citation type="submission" date="2015-04" db="EMBL/GenBank/DDBJ databases">
        <title>Genome sequence of aromatic hydrocarbons-degrading Sphingobium chungbukense DJ77.</title>
        <authorList>
            <person name="Kim Y.-C."/>
            <person name="Chae J.-C."/>
        </authorList>
    </citation>
    <scope>NUCLEOTIDE SEQUENCE [LARGE SCALE GENOMIC DNA]</scope>
    <source>
        <strain evidence="1 2">DJ77</strain>
    </source>
</reference>
<evidence type="ECO:0000313" key="1">
    <source>
        <dbReference type="EMBL" id="KKW92235.1"/>
    </source>
</evidence>
<organism evidence="1 2">
    <name type="scientific">Sphingobium chungbukense</name>
    <dbReference type="NCBI Taxonomy" id="56193"/>
    <lineage>
        <taxon>Bacteria</taxon>
        <taxon>Pseudomonadati</taxon>
        <taxon>Pseudomonadota</taxon>
        <taxon>Alphaproteobacteria</taxon>
        <taxon>Sphingomonadales</taxon>
        <taxon>Sphingomonadaceae</taxon>
        <taxon>Sphingobium</taxon>
    </lineage>
</organism>
<sequence length="93" mass="10320">MAMQSSVLRPFRLAENYTAEDVTALFCASKSALLRLHANLEVEKQSLRCGDGKGGLHPFCMDELSEDDRSWIGRQQKLVDGLSGALARFGYQL</sequence>